<proteinExistence type="predicted"/>
<dbReference type="PANTHER" id="PTHR34051">
    <property type="entry name" value="PROTEIN LOW PSII ACCUMULATION 3, CHLOROPLASTIC"/>
    <property type="match status" value="1"/>
</dbReference>
<accession>K7N2J7</accession>
<dbReference type="HOGENOM" id="CLU_052261_2_0_1"/>
<evidence type="ECO:0000313" key="4">
    <source>
        <dbReference type="Proteomes" id="UP000008827"/>
    </source>
</evidence>
<evidence type="ECO:0000313" key="3">
    <source>
        <dbReference type="EnsemblPlants" id="KRG90498"/>
    </source>
</evidence>
<gene>
    <name evidence="2" type="ORF">GLYMA_20G094800</name>
</gene>
<reference evidence="2" key="3">
    <citation type="submission" date="2018-07" db="EMBL/GenBank/DDBJ databases">
        <title>WGS assembly of Glycine max.</title>
        <authorList>
            <person name="Schmutz J."/>
            <person name="Cannon S."/>
            <person name="Schlueter J."/>
            <person name="Ma J."/>
            <person name="Mitros T."/>
            <person name="Nelson W."/>
            <person name="Hyten D."/>
            <person name="Song Q."/>
            <person name="Thelen J."/>
            <person name="Cheng J."/>
            <person name="Xu D."/>
            <person name="Hellsten U."/>
            <person name="May G."/>
            <person name="Yu Y."/>
            <person name="Sakurai T."/>
            <person name="Umezawa T."/>
            <person name="Bhattacharyya M."/>
            <person name="Sandhu D."/>
            <person name="Valliyodan B."/>
            <person name="Lindquist E."/>
            <person name="Peto M."/>
            <person name="Grant D."/>
            <person name="Shu S."/>
            <person name="Goodstein D."/>
            <person name="Barry K."/>
            <person name="Futrell-Griggs M."/>
            <person name="Abernathy B."/>
            <person name="Du J."/>
            <person name="Tian Z."/>
            <person name="Zhu L."/>
            <person name="Gill N."/>
            <person name="Joshi T."/>
            <person name="Libault M."/>
            <person name="Sethuraman A."/>
            <person name="Zhang X."/>
            <person name="Shinozaki K."/>
            <person name="Nguyen H."/>
            <person name="Wing R."/>
            <person name="Cregan P."/>
            <person name="Specht J."/>
            <person name="Grimwood J."/>
            <person name="Rokhsar D."/>
            <person name="Stacey G."/>
            <person name="Shoemaker R."/>
            <person name="Jackson S."/>
        </authorList>
    </citation>
    <scope>NUCLEOTIDE SEQUENCE</scope>
    <source>
        <tissue evidence="2">Callus</tissue>
    </source>
</reference>
<dbReference type="InterPro" id="IPR018962">
    <property type="entry name" value="DUF1995"/>
</dbReference>
<dbReference type="InParanoid" id="K7N2J7"/>
<dbReference type="Gramene" id="KRG90498">
    <property type="protein sequence ID" value="KRG90498"/>
    <property type="gene ID" value="GLYMA_20G094800"/>
</dbReference>
<organism evidence="3">
    <name type="scientific">Glycine max</name>
    <name type="common">Soybean</name>
    <name type="synonym">Glycine hispida</name>
    <dbReference type="NCBI Taxonomy" id="3847"/>
    <lineage>
        <taxon>Eukaryota</taxon>
        <taxon>Viridiplantae</taxon>
        <taxon>Streptophyta</taxon>
        <taxon>Embryophyta</taxon>
        <taxon>Tracheophyta</taxon>
        <taxon>Spermatophyta</taxon>
        <taxon>Magnoliopsida</taxon>
        <taxon>eudicotyledons</taxon>
        <taxon>Gunneridae</taxon>
        <taxon>Pentapetalae</taxon>
        <taxon>rosids</taxon>
        <taxon>fabids</taxon>
        <taxon>Fabales</taxon>
        <taxon>Fabaceae</taxon>
        <taxon>Papilionoideae</taxon>
        <taxon>50 kb inversion clade</taxon>
        <taxon>NPAAA clade</taxon>
        <taxon>indigoferoid/millettioid clade</taxon>
        <taxon>Phaseoleae</taxon>
        <taxon>Glycine</taxon>
        <taxon>Glycine subgen. Soja</taxon>
    </lineage>
</organism>
<protein>
    <recommendedName>
        <fullName evidence="1">DUF1995 domain-containing protein</fullName>
    </recommendedName>
</protein>
<dbReference type="Proteomes" id="UP000008827">
    <property type="component" value="Chromosome 20"/>
</dbReference>
<reference evidence="3" key="2">
    <citation type="submission" date="2018-02" db="UniProtKB">
        <authorList>
            <consortium name="EnsemblPlants"/>
        </authorList>
    </citation>
    <scope>IDENTIFICATION</scope>
    <source>
        <strain evidence="3">Williams 82</strain>
    </source>
</reference>
<dbReference type="InterPro" id="IPR044687">
    <property type="entry name" value="LPA3"/>
</dbReference>
<feature type="domain" description="DUF1995" evidence="1">
    <location>
        <begin position="35"/>
        <end position="222"/>
    </location>
</feature>
<dbReference type="EMBL" id="CM000853">
    <property type="protein sequence ID" value="KRG90498.1"/>
    <property type="molecule type" value="Genomic_DNA"/>
</dbReference>
<reference evidence="2 3" key="1">
    <citation type="journal article" date="2010" name="Nature">
        <title>Genome sequence of the palaeopolyploid soybean.</title>
        <authorList>
            <person name="Schmutz J."/>
            <person name="Cannon S.B."/>
            <person name="Schlueter J."/>
            <person name="Ma J."/>
            <person name="Mitros T."/>
            <person name="Nelson W."/>
            <person name="Hyten D.L."/>
            <person name="Song Q."/>
            <person name="Thelen J.J."/>
            <person name="Cheng J."/>
            <person name="Xu D."/>
            <person name="Hellsten U."/>
            <person name="May G.D."/>
            <person name="Yu Y."/>
            <person name="Sakurai T."/>
            <person name="Umezawa T."/>
            <person name="Bhattacharyya M.K."/>
            <person name="Sandhu D."/>
            <person name="Valliyodan B."/>
            <person name="Lindquist E."/>
            <person name="Peto M."/>
            <person name="Grant D."/>
            <person name="Shu S."/>
            <person name="Goodstein D."/>
            <person name="Barry K."/>
            <person name="Futrell-Griggs M."/>
            <person name="Abernathy B."/>
            <person name="Du J."/>
            <person name="Tian Z."/>
            <person name="Zhu L."/>
            <person name="Gill N."/>
            <person name="Joshi T."/>
            <person name="Libault M."/>
            <person name="Sethuraman A."/>
            <person name="Zhang X.-C."/>
            <person name="Shinozaki K."/>
            <person name="Nguyen H.T."/>
            <person name="Wing R.A."/>
            <person name="Cregan P."/>
            <person name="Specht J."/>
            <person name="Grimwood J."/>
            <person name="Rokhsar D."/>
            <person name="Stacey G."/>
            <person name="Shoemaker R.C."/>
            <person name="Jackson S.A."/>
        </authorList>
    </citation>
    <scope>NUCLEOTIDE SEQUENCE [LARGE SCALE GENOMIC DNA]</scope>
    <source>
        <strain evidence="3">cv. Williams 82</strain>
        <tissue evidence="2">Callus</tissue>
    </source>
</reference>
<dbReference type="AlphaFoldDB" id="K7N2J7"/>
<dbReference type="eggNOG" id="ENOG502R5HU">
    <property type="taxonomic scope" value="Eukaryota"/>
</dbReference>
<evidence type="ECO:0000259" key="1">
    <source>
        <dbReference type="Pfam" id="PF09353"/>
    </source>
</evidence>
<dbReference type="EnsemblPlants" id="KRG90498">
    <property type="protein sequence ID" value="KRG90498"/>
    <property type="gene ID" value="GLYMA_20G094800"/>
</dbReference>
<name>K7N2J7_SOYBN</name>
<dbReference type="PANTHER" id="PTHR34051:SF1">
    <property type="entry name" value="PROTEIN LOW PSII ACCUMULATION 3, CHLOROPLASTIC"/>
    <property type="match status" value="1"/>
</dbReference>
<evidence type="ECO:0000313" key="2">
    <source>
        <dbReference type="EMBL" id="KRG90498.1"/>
    </source>
</evidence>
<dbReference type="STRING" id="3847.K7N2J7"/>
<dbReference type="Pfam" id="PF09353">
    <property type="entry name" value="DUF1995"/>
    <property type="match status" value="1"/>
</dbReference>
<sequence length="229" mass="26789">MFQFHFFGLSPVLSLFQSKWKLIHLTRYITGDGEGGIEMTESMQLIREFCDRFISSEKVTRTRILDYLTKPSFFEDFGFVEKIKMSDRVKTGDELFLVGYPYFNVNVSRLLLPCISEMLVVEELYKEAVLNTERKLIIFNGELDRIRSGYYPSFFYPKLAALTKSFLPMMETVYYIHNFKGRNGGTLFRCYPGLWKVLRRVGNRKYVCLHQQNSMPSLKEVALEILPSA</sequence>
<keyword evidence="4" id="KW-1185">Reference proteome</keyword>
<dbReference type="PaxDb" id="3847-GLYMA20G22741.1"/>